<evidence type="ECO:0000256" key="1">
    <source>
        <dbReference type="ARBA" id="ARBA00005964"/>
    </source>
</evidence>
<evidence type="ECO:0000313" key="7">
    <source>
        <dbReference type="Proteomes" id="UP001162162"/>
    </source>
</evidence>
<dbReference type="InterPro" id="IPR002018">
    <property type="entry name" value="CarbesteraseB"/>
</dbReference>
<proteinExistence type="inferred from homology"/>
<evidence type="ECO:0000256" key="3">
    <source>
        <dbReference type="ARBA" id="ARBA00022801"/>
    </source>
</evidence>
<organism evidence="6 7">
    <name type="scientific">Aromia moschata</name>
    <dbReference type="NCBI Taxonomy" id="1265417"/>
    <lineage>
        <taxon>Eukaryota</taxon>
        <taxon>Metazoa</taxon>
        <taxon>Ecdysozoa</taxon>
        <taxon>Arthropoda</taxon>
        <taxon>Hexapoda</taxon>
        <taxon>Insecta</taxon>
        <taxon>Pterygota</taxon>
        <taxon>Neoptera</taxon>
        <taxon>Endopterygota</taxon>
        <taxon>Coleoptera</taxon>
        <taxon>Polyphaga</taxon>
        <taxon>Cucujiformia</taxon>
        <taxon>Chrysomeloidea</taxon>
        <taxon>Cerambycidae</taxon>
        <taxon>Cerambycinae</taxon>
        <taxon>Callichromatini</taxon>
        <taxon>Aromia</taxon>
    </lineage>
</organism>
<dbReference type="PANTHER" id="PTHR43142">
    <property type="entry name" value="CARBOXYLIC ESTER HYDROLASE"/>
    <property type="match status" value="1"/>
</dbReference>
<accession>A0AAV8X4T1</accession>
<reference evidence="6" key="1">
    <citation type="journal article" date="2023" name="Insect Mol. Biol.">
        <title>Genome sequencing provides insights into the evolution of gene families encoding plant cell wall-degrading enzymes in longhorned beetles.</title>
        <authorList>
            <person name="Shin N.R."/>
            <person name="Okamura Y."/>
            <person name="Kirsch R."/>
            <person name="Pauchet Y."/>
        </authorList>
    </citation>
    <scope>NUCLEOTIDE SEQUENCE</scope>
    <source>
        <strain evidence="6">AMC_N1</strain>
    </source>
</reference>
<evidence type="ECO:0000259" key="5">
    <source>
        <dbReference type="Pfam" id="PF00135"/>
    </source>
</evidence>
<dbReference type="Gene3D" id="3.40.50.1820">
    <property type="entry name" value="alpha/beta hydrolase"/>
    <property type="match status" value="2"/>
</dbReference>
<dbReference type="PANTHER" id="PTHR43142:SF1">
    <property type="entry name" value="CARBOXYLIC ESTER HYDROLASE"/>
    <property type="match status" value="1"/>
</dbReference>
<keyword evidence="4" id="KW-0325">Glycoprotein</keyword>
<dbReference type="EMBL" id="JAPWTK010001176">
    <property type="protein sequence ID" value="KAJ8933689.1"/>
    <property type="molecule type" value="Genomic_DNA"/>
</dbReference>
<gene>
    <name evidence="6" type="ORF">NQ318_008407</name>
</gene>
<keyword evidence="7" id="KW-1185">Reference proteome</keyword>
<comment type="caution">
    <text evidence="6">The sequence shown here is derived from an EMBL/GenBank/DDBJ whole genome shotgun (WGS) entry which is preliminary data.</text>
</comment>
<name>A0AAV8X4T1_9CUCU</name>
<sequence>MMNCLKRRPGRQIVNTVKYFQPWLYNPFSPFGVVVDKWSNDPLLPMHPYKILKKKLVLDVPWIVSHVNSEGLYPAAGKTMLKTIGDNSRSDARSSTNTNFGAHCISNSLVLLHLKMFISPGAAHGDDASYIFPMKLDTRSNVRDRMMSDLLVNIWLSFAKTGLPTIPSANWTSVSKNSKEAKYLKISAPRDLVMEENELGHSEFWDSLSIRENEKLEE</sequence>
<evidence type="ECO:0000256" key="2">
    <source>
        <dbReference type="ARBA" id="ARBA00022487"/>
    </source>
</evidence>
<dbReference type="AlphaFoldDB" id="A0AAV8X4T1"/>
<dbReference type="InterPro" id="IPR029058">
    <property type="entry name" value="AB_hydrolase_fold"/>
</dbReference>
<evidence type="ECO:0000256" key="4">
    <source>
        <dbReference type="ARBA" id="ARBA00023180"/>
    </source>
</evidence>
<keyword evidence="3" id="KW-0378">Hydrolase</keyword>
<evidence type="ECO:0000313" key="6">
    <source>
        <dbReference type="EMBL" id="KAJ8933689.1"/>
    </source>
</evidence>
<dbReference type="GO" id="GO:0052689">
    <property type="term" value="F:carboxylic ester hydrolase activity"/>
    <property type="evidence" value="ECO:0007669"/>
    <property type="project" value="UniProtKB-KW"/>
</dbReference>
<comment type="similarity">
    <text evidence="1">Belongs to the type-B carboxylesterase/lipase family.</text>
</comment>
<dbReference type="Proteomes" id="UP001162162">
    <property type="component" value="Unassembled WGS sequence"/>
</dbReference>
<protein>
    <recommendedName>
        <fullName evidence="5">Carboxylesterase type B domain-containing protein</fullName>
    </recommendedName>
</protein>
<feature type="domain" description="Carboxylesterase type B" evidence="5">
    <location>
        <begin position="121"/>
        <end position="203"/>
    </location>
</feature>
<feature type="domain" description="Carboxylesterase type B" evidence="5">
    <location>
        <begin position="1"/>
        <end position="94"/>
    </location>
</feature>
<dbReference type="SUPFAM" id="SSF53474">
    <property type="entry name" value="alpha/beta-Hydrolases"/>
    <property type="match status" value="1"/>
</dbReference>
<keyword evidence="2" id="KW-0719">Serine esterase</keyword>
<dbReference type="Pfam" id="PF00135">
    <property type="entry name" value="COesterase"/>
    <property type="match status" value="2"/>
</dbReference>